<keyword evidence="9" id="KW-1185">Reference proteome</keyword>
<dbReference type="InterPro" id="IPR020846">
    <property type="entry name" value="MFS_dom"/>
</dbReference>
<feature type="transmembrane region" description="Helical" evidence="6">
    <location>
        <begin position="162"/>
        <end position="180"/>
    </location>
</feature>
<keyword evidence="5 6" id="KW-0472">Membrane</keyword>
<dbReference type="PANTHER" id="PTHR43791">
    <property type="entry name" value="PERMEASE-RELATED"/>
    <property type="match status" value="1"/>
</dbReference>
<dbReference type="HOGENOM" id="CLU_001265_0_5_1"/>
<feature type="transmembrane region" description="Helical" evidence="6">
    <location>
        <begin position="424"/>
        <end position="444"/>
    </location>
</feature>
<evidence type="ECO:0000313" key="9">
    <source>
        <dbReference type="Proteomes" id="UP000000707"/>
    </source>
</evidence>
<dbReference type="Pfam" id="PF07690">
    <property type="entry name" value="MFS_1"/>
    <property type="match status" value="1"/>
</dbReference>
<dbReference type="PROSITE" id="PS50850">
    <property type="entry name" value="MFS"/>
    <property type="match status" value="1"/>
</dbReference>
<dbReference type="OrthoDB" id="4454541at2759"/>
<feature type="transmembrane region" description="Helical" evidence="6">
    <location>
        <begin position="129"/>
        <end position="150"/>
    </location>
</feature>
<sequence length="483" mass="54888">MTSQESITKKDQSVVDINEINKRKILWKCDMFLIPFLWLNVTFAAMDKVSNGTASIYGMQTDLNLVGNQYSWIGSSFYFGYLFWCFPSSVILQKLPVAKVAGCCFFVWGIILIGSGFAKNFQTMVACRVLLGISEAPIVPINLIIMSIWYKRGPEQSIRLGLFYTGLSTIFTGTIGYAVGGYTDVKYSPWRYFIWIIGSLSSVYGLLEFFLLPDSPVSCRYLNEREKAIVIDRVRKNQTGVKNTKFKKEQFFQTFKDPKVWIMVAIQLFISIPNGGLTNFSPLIVNGLGWSSRDSTLLTMPTGIMQTVSVYMASGTLALLEKFFKKKHFRGAVLCFYLLPAFVGTGCLYKLPLTWYRSRLVSLYFGFFYLGSYIISLNLIAANHAGFTRKVTANAIYFLTYAVSNLIAPQFFKTSQSPTYTLGVAAIFGAYALTIVSVLLYMVVCWRENKRRDKLYGEAPEENRETDFSDMTDIDNINFRYKW</sequence>
<dbReference type="PANTHER" id="PTHR43791:SF97">
    <property type="entry name" value="ALLANTOATE TRANSPORTER, PUTATIVE (AFU_ORTHOLOGUE AFUA_1G14700)-RELATED"/>
    <property type="match status" value="1"/>
</dbReference>
<dbReference type="InterPro" id="IPR011701">
    <property type="entry name" value="MFS"/>
</dbReference>
<feature type="transmembrane region" description="Helical" evidence="6">
    <location>
        <begin position="31"/>
        <end position="49"/>
    </location>
</feature>
<evidence type="ECO:0000256" key="5">
    <source>
        <dbReference type="ARBA" id="ARBA00023136"/>
    </source>
</evidence>
<organism evidence="9">
    <name type="scientific">Candida tenuis (strain ATCC 10573 / BCRC 21748 / CBS 615 / JCM 9827 / NBRC 10315 / NRRL Y-1498 / VKM Y-70)</name>
    <name type="common">Yeast</name>
    <name type="synonym">Yamadazyma tenuis</name>
    <dbReference type="NCBI Taxonomy" id="590646"/>
    <lineage>
        <taxon>Eukaryota</taxon>
        <taxon>Fungi</taxon>
        <taxon>Dikarya</taxon>
        <taxon>Ascomycota</taxon>
        <taxon>Saccharomycotina</taxon>
        <taxon>Pichiomycetes</taxon>
        <taxon>Debaryomycetaceae</taxon>
        <taxon>Yamadazyma</taxon>
    </lineage>
</organism>
<keyword evidence="2" id="KW-0813">Transport</keyword>
<accession>G3BAR6</accession>
<evidence type="ECO:0000256" key="3">
    <source>
        <dbReference type="ARBA" id="ARBA00022692"/>
    </source>
</evidence>
<feature type="transmembrane region" description="Helical" evidence="6">
    <location>
        <begin position="332"/>
        <end position="351"/>
    </location>
</feature>
<evidence type="ECO:0000256" key="6">
    <source>
        <dbReference type="SAM" id="Phobius"/>
    </source>
</evidence>
<feature type="transmembrane region" description="Helical" evidence="6">
    <location>
        <begin position="297"/>
        <end position="320"/>
    </location>
</feature>
<keyword evidence="4 6" id="KW-1133">Transmembrane helix</keyword>
<dbReference type="eggNOG" id="KOG2533">
    <property type="taxonomic scope" value="Eukaryota"/>
</dbReference>
<feature type="transmembrane region" description="Helical" evidence="6">
    <location>
        <begin position="192"/>
        <end position="212"/>
    </location>
</feature>
<evidence type="ECO:0000256" key="4">
    <source>
        <dbReference type="ARBA" id="ARBA00022989"/>
    </source>
</evidence>
<feature type="transmembrane region" description="Helical" evidence="6">
    <location>
        <begin position="363"/>
        <end position="382"/>
    </location>
</feature>
<feature type="transmembrane region" description="Helical" evidence="6">
    <location>
        <begin position="260"/>
        <end position="277"/>
    </location>
</feature>
<dbReference type="EMBL" id="GL996527">
    <property type="protein sequence ID" value="EGV62092.1"/>
    <property type="molecule type" value="Genomic_DNA"/>
</dbReference>
<dbReference type="GO" id="GO:0016020">
    <property type="term" value="C:membrane"/>
    <property type="evidence" value="ECO:0007669"/>
    <property type="project" value="UniProtKB-SubCell"/>
</dbReference>
<feature type="domain" description="Major facilitator superfamily (MFS) profile" evidence="7">
    <location>
        <begin position="33"/>
        <end position="450"/>
    </location>
</feature>
<reference evidence="8 9" key="1">
    <citation type="journal article" date="2011" name="Proc. Natl. Acad. Sci. U.S.A.">
        <title>Comparative genomics of xylose-fermenting fungi for enhanced biofuel production.</title>
        <authorList>
            <person name="Wohlbach D.J."/>
            <person name="Kuo A."/>
            <person name="Sato T.K."/>
            <person name="Potts K.M."/>
            <person name="Salamov A.A."/>
            <person name="LaButti K.M."/>
            <person name="Sun H."/>
            <person name="Clum A."/>
            <person name="Pangilinan J.L."/>
            <person name="Lindquist E.A."/>
            <person name="Lucas S."/>
            <person name="Lapidus A."/>
            <person name="Jin M."/>
            <person name="Gunawan C."/>
            <person name="Balan V."/>
            <person name="Dale B.E."/>
            <person name="Jeffries T.W."/>
            <person name="Zinkel R."/>
            <person name="Barry K.W."/>
            <person name="Grigoriev I.V."/>
            <person name="Gasch A.P."/>
        </authorList>
    </citation>
    <scope>NUCLEOTIDE SEQUENCE [LARGE SCALE GENOMIC DNA]</scope>
    <source>
        <strain evidence="9">ATCC 10573 / BCRC 21748 / CBS 615 / JCM 9827 / NBRC 10315 / NRRL Y-1498 / VKM Y-70</strain>
    </source>
</reference>
<evidence type="ECO:0000256" key="1">
    <source>
        <dbReference type="ARBA" id="ARBA00004141"/>
    </source>
</evidence>
<evidence type="ECO:0000313" key="8">
    <source>
        <dbReference type="EMBL" id="EGV62092.1"/>
    </source>
</evidence>
<evidence type="ECO:0000259" key="7">
    <source>
        <dbReference type="PROSITE" id="PS50850"/>
    </source>
</evidence>
<dbReference type="AlphaFoldDB" id="G3BAR6"/>
<dbReference type="SUPFAM" id="SSF103473">
    <property type="entry name" value="MFS general substrate transporter"/>
    <property type="match status" value="1"/>
</dbReference>
<dbReference type="InterPro" id="IPR036259">
    <property type="entry name" value="MFS_trans_sf"/>
</dbReference>
<feature type="transmembrane region" description="Helical" evidence="6">
    <location>
        <begin position="69"/>
        <end position="86"/>
    </location>
</feature>
<feature type="transmembrane region" description="Helical" evidence="6">
    <location>
        <begin position="98"/>
        <end position="117"/>
    </location>
</feature>
<comment type="subcellular location">
    <subcellularLocation>
        <location evidence="1">Membrane</location>
        <topology evidence="1">Multi-pass membrane protein</topology>
    </subcellularLocation>
</comment>
<evidence type="ECO:0000256" key="2">
    <source>
        <dbReference type="ARBA" id="ARBA00022448"/>
    </source>
</evidence>
<feature type="transmembrane region" description="Helical" evidence="6">
    <location>
        <begin position="394"/>
        <end position="412"/>
    </location>
</feature>
<dbReference type="Gene3D" id="1.20.1250.20">
    <property type="entry name" value="MFS general substrate transporter like domains"/>
    <property type="match status" value="1"/>
</dbReference>
<dbReference type="Proteomes" id="UP000000707">
    <property type="component" value="Unassembled WGS sequence"/>
</dbReference>
<protein>
    <submittedName>
        <fullName evidence="8">MFS general substrate transporter</fullName>
    </submittedName>
</protein>
<keyword evidence="3 6" id="KW-0812">Transmembrane</keyword>
<gene>
    <name evidence="8" type="ORF">CANTEDRAFT_131515</name>
</gene>
<proteinExistence type="predicted"/>
<dbReference type="GO" id="GO:0022857">
    <property type="term" value="F:transmembrane transporter activity"/>
    <property type="evidence" value="ECO:0007669"/>
    <property type="project" value="InterPro"/>
</dbReference>
<name>G3BAR6_CANTC</name>